<accession>A0A3P3U0H4</accession>
<dbReference type="AlphaFoldDB" id="A0A3P3U0H4"/>
<name>A0A3P3U0H4_9BACL</name>
<keyword evidence="1" id="KW-1133">Transmembrane helix</keyword>
<dbReference type="Proteomes" id="UP000267017">
    <property type="component" value="Unassembled WGS sequence"/>
</dbReference>
<feature type="transmembrane region" description="Helical" evidence="1">
    <location>
        <begin position="137"/>
        <end position="164"/>
    </location>
</feature>
<organism evidence="3 4">
    <name type="scientific">Paenibacillus oralis</name>
    <dbReference type="NCBI Taxonomy" id="2490856"/>
    <lineage>
        <taxon>Bacteria</taxon>
        <taxon>Bacillati</taxon>
        <taxon>Bacillota</taxon>
        <taxon>Bacilli</taxon>
        <taxon>Bacillales</taxon>
        <taxon>Paenibacillaceae</taxon>
        <taxon>Paenibacillus</taxon>
    </lineage>
</organism>
<dbReference type="Pfam" id="PF13240">
    <property type="entry name" value="Zn_Ribbon_1"/>
    <property type="match status" value="1"/>
</dbReference>
<dbReference type="InterPro" id="IPR026870">
    <property type="entry name" value="Zinc_ribbon_dom"/>
</dbReference>
<evidence type="ECO:0000259" key="2">
    <source>
        <dbReference type="Pfam" id="PF13240"/>
    </source>
</evidence>
<sequence length="240" mass="27365">MMLTEVNMYCSNCGTILEKEDKFCAGCGTPIKTRHNEPAALTPYAKSGAAPETAGKDSPPPEFGVPLEELELFIGKRAGAYFQKWREDHRWNWPAFLFGGFWLLYRGMYLYWLIYLIVCSLIINIVGSLVFPGYQVSFSMVITMLALQLAIKIGFAVAANSIYLHHARRKIKALSYRYPNDRETRELKIIQAGETSLYIPIALALLPFLLALVYGLFTYLHTYQQIQQVIDSEIQESRYP</sequence>
<dbReference type="OrthoDB" id="6691119at2"/>
<reference evidence="3 4" key="1">
    <citation type="submission" date="2018-11" db="EMBL/GenBank/DDBJ databases">
        <title>Genome sequencing of Paenibacillus sp. KCOM 3021 (= ChDC PVNT-B20).</title>
        <authorList>
            <person name="Kook J.-K."/>
            <person name="Park S.-N."/>
            <person name="Lim Y.K."/>
        </authorList>
    </citation>
    <scope>NUCLEOTIDE SEQUENCE [LARGE SCALE GENOMIC DNA]</scope>
    <source>
        <strain evidence="3 4">KCOM 3021</strain>
    </source>
</reference>
<keyword evidence="4" id="KW-1185">Reference proteome</keyword>
<dbReference type="SUPFAM" id="SSF103491">
    <property type="entry name" value="Preprotein translocase SecY subunit"/>
    <property type="match status" value="1"/>
</dbReference>
<gene>
    <name evidence="3" type="ORF">EHV15_11985</name>
</gene>
<keyword evidence="1" id="KW-0472">Membrane</keyword>
<evidence type="ECO:0000313" key="3">
    <source>
        <dbReference type="EMBL" id="RRJ63564.1"/>
    </source>
</evidence>
<feature type="domain" description="Zinc-ribbon" evidence="2">
    <location>
        <begin position="9"/>
        <end position="31"/>
    </location>
</feature>
<feature type="transmembrane region" description="Helical" evidence="1">
    <location>
        <begin position="109"/>
        <end position="131"/>
    </location>
</feature>
<dbReference type="InterPro" id="IPR024399">
    <property type="entry name" value="DUF2628"/>
</dbReference>
<dbReference type="Pfam" id="PF10947">
    <property type="entry name" value="DUF2628"/>
    <property type="match status" value="1"/>
</dbReference>
<evidence type="ECO:0000256" key="1">
    <source>
        <dbReference type="SAM" id="Phobius"/>
    </source>
</evidence>
<feature type="transmembrane region" description="Helical" evidence="1">
    <location>
        <begin position="197"/>
        <end position="220"/>
    </location>
</feature>
<protein>
    <submittedName>
        <fullName evidence="3">DUF2628 domain-containing protein</fullName>
    </submittedName>
</protein>
<dbReference type="InterPro" id="IPR023201">
    <property type="entry name" value="SecY_dom_sf"/>
</dbReference>
<evidence type="ECO:0000313" key="4">
    <source>
        <dbReference type="Proteomes" id="UP000267017"/>
    </source>
</evidence>
<comment type="caution">
    <text evidence="3">The sequence shown here is derived from an EMBL/GenBank/DDBJ whole genome shotgun (WGS) entry which is preliminary data.</text>
</comment>
<dbReference type="EMBL" id="RRCN01000001">
    <property type="protein sequence ID" value="RRJ63564.1"/>
    <property type="molecule type" value="Genomic_DNA"/>
</dbReference>
<keyword evidence="1" id="KW-0812">Transmembrane</keyword>
<proteinExistence type="predicted"/>